<dbReference type="AlphaFoldDB" id="A0A1L5NR29"/>
<name>A0A1L5NR29_9HYPH</name>
<dbReference type="EMBL" id="CP017104">
    <property type="protein sequence ID" value="APO70361.1"/>
    <property type="molecule type" value="Genomic_DNA"/>
</dbReference>
<evidence type="ECO:0000313" key="2">
    <source>
        <dbReference type="Proteomes" id="UP000184749"/>
    </source>
</evidence>
<proteinExistence type="predicted"/>
<dbReference type="Proteomes" id="UP000184749">
    <property type="component" value="Plasmid pRgalIE4872c"/>
</dbReference>
<geneLocation type="plasmid" evidence="2">
    <name>prgalie4872c</name>
</geneLocation>
<reference evidence="1 2" key="1">
    <citation type="submission" date="2016-09" db="EMBL/GenBank/DDBJ databases">
        <title>The complete genome sequences of Rhizobium gallicum, symbiovars gallicum and phaseoli, symbionts associated to common bean (Phaseolus vulgaris).</title>
        <authorList>
            <person name="Bustos P."/>
            <person name="Santamaria R.I."/>
            <person name="Perez-Carrascal O.M."/>
            <person name="Juarez S."/>
            <person name="Lozano L."/>
            <person name="Martinez-Flores I."/>
            <person name="Martinez-Romero E."/>
            <person name="Cevallos M."/>
            <person name="Romero D."/>
            <person name="Davila G."/>
            <person name="Gonzalez V."/>
        </authorList>
    </citation>
    <scope>NUCLEOTIDE SEQUENCE [LARGE SCALE GENOMIC DNA]</scope>
    <source>
        <strain evidence="1 2">IE4872</strain>
        <plasmid evidence="2">prgalie4872c</plasmid>
    </source>
</reference>
<gene>
    <name evidence="1" type="ORF">IE4872_PC00340</name>
</gene>
<keyword evidence="1" id="KW-0614">Plasmid</keyword>
<protein>
    <submittedName>
        <fullName evidence="1">Uncharacterized protein</fullName>
    </submittedName>
</protein>
<sequence length="58" mass="6315">MRECSILCPQVSHALARVHKAVGDTALRAFVGTTASLSAITADLIRPDMFYRREVPDG</sequence>
<accession>A0A1L5NR29</accession>
<organism evidence="1 2">
    <name type="scientific">Rhizobium gallicum</name>
    <dbReference type="NCBI Taxonomy" id="56730"/>
    <lineage>
        <taxon>Bacteria</taxon>
        <taxon>Pseudomonadati</taxon>
        <taxon>Pseudomonadota</taxon>
        <taxon>Alphaproteobacteria</taxon>
        <taxon>Hyphomicrobiales</taxon>
        <taxon>Rhizobiaceae</taxon>
        <taxon>Rhizobium/Agrobacterium group</taxon>
        <taxon>Rhizobium</taxon>
    </lineage>
</organism>
<evidence type="ECO:0000313" key="1">
    <source>
        <dbReference type="EMBL" id="APO70361.1"/>
    </source>
</evidence>